<evidence type="ECO:0000313" key="2">
    <source>
        <dbReference type="Proteomes" id="UP000310541"/>
    </source>
</evidence>
<dbReference type="InterPro" id="IPR007061">
    <property type="entry name" value="MST-like"/>
</dbReference>
<organism evidence="1 2">
    <name type="scientific">Guptibacillus hwajinpoensis</name>
    <dbReference type="NCBI Taxonomy" id="208199"/>
    <lineage>
        <taxon>Bacteria</taxon>
        <taxon>Bacillati</taxon>
        <taxon>Bacillota</taxon>
        <taxon>Bacilli</taxon>
        <taxon>Bacillales</taxon>
        <taxon>Guptibacillaceae</taxon>
        <taxon>Guptibacillus</taxon>
    </lineage>
</organism>
<protein>
    <submittedName>
        <fullName evidence="1">DUF664 domain-containing protein</fullName>
    </submittedName>
</protein>
<comment type="caution">
    <text evidence="1">The sequence shown here is derived from an EMBL/GenBank/DDBJ whole genome shotgun (WGS) entry which is preliminary data.</text>
</comment>
<name>A0A4U1MN57_9BACL</name>
<dbReference type="AlphaFoldDB" id="A0A4U1MN57"/>
<dbReference type="SUPFAM" id="SSF109854">
    <property type="entry name" value="DinB/YfiT-like putative metalloenzymes"/>
    <property type="match status" value="1"/>
</dbReference>
<sequence length="175" mass="20780">MKNDHSLCLIGEKEGFTPEIGRLISMMDYVRHTTEDEIKGLTIEQLDFKLDDKGNSIGMLLQHMAATEKAFQIMTFQEREMNDAEWNELSVGLNLDEKAKREVHGHDLDYYWSELSLVRAETRDEFRKKDDDWLEGVTPFGWDERANHYFKWFHVMEDEISHRGQIRLIKRRLTT</sequence>
<dbReference type="OrthoDB" id="117483at2"/>
<evidence type="ECO:0000313" key="1">
    <source>
        <dbReference type="EMBL" id="TKD72427.1"/>
    </source>
</evidence>
<dbReference type="RefSeq" id="WP_136946278.1">
    <property type="nucleotide sequence ID" value="NZ_SWFM01000001.1"/>
</dbReference>
<dbReference type="Pfam" id="PF04978">
    <property type="entry name" value="MST"/>
    <property type="match status" value="1"/>
</dbReference>
<proteinExistence type="predicted"/>
<reference evidence="1 2" key="1">
    <citation type="submission" date="2019-04" db="EMBL/GenBank/DDBJ databases">
        <title>Genome sequence of Bacillus hwajinpoensis strain Y2.</title>
        <authorList>
            <person name="Fair J.L."/>
            <person name="Maclea K.S."/>
        </authorList>
    </citation>
    <scope>NUCLEOTIDE SEQUENCE [LARGE SCALE GENOMIC DNA]</scope>
    <source>
        <strain evidence="1 2">Y2</strain>
    </source>
</reference>
<gene>
    <name evidence="1" type="ORF">FBF83_06520</name>
</gene>
<dbReference type="InterPro" id="IPR034660">
    <property type="entry name" value="DinB/YfiT-like"/>
</dbReference>
<accession>A0A4U1MN57</accession>
<dbReference type="Proteomes" id="UP000310541">
    <property type="component" value="Unassembled WGS sequence"/>
</dbReference>
<dbReference type="Gene3D" id="1.20.120.450">
    <property type="entry name" value="dinb family like domain"/>
    <property type="match status" value="1"/>
</dbReference>
<dbReference type="EMBL" id="SWFM01000001">
    <property type="protein sequence ID" value="TKD72427.1"/>
    <property type="molecule type" value="Genomic_DNA"/>
</dbReference>